<sequence>MNKLCKSASVTDTSTTLYVWAVGMGYGQFAPSYSALFQRHVGPQRGMILVKISVELGLNTAFEIEDISCMYAVQFTQVFATDFLIITGRSH</sequence>
<evidence type="ECO:0000313" key="1">
    <source>
        <dbReference type="Proteomes" id="UP000887565"/>
    </source>
</evidence>
<reference evidence="2" key="1">
    <citation type="submission" date="2022-11" db="UniProtKB">
        <authorList>
            <consortium name="WormBaseParasite"/>
        </authorList>
    </citation>
    <scope>IDENTIFICATION</scope>
</reference>
<protein>
    <submittedName>
        <fullName evidence="2">Uncharacterized protein</fullName>
    </submittedName>
</protein>
<accession>A0A915IT31</accession>
<dbReference type="Proteomes" id="UP000887565">
    <property type="component" value="Unplaced"/>
</dbReference>
<dbReference type="WBParaSite" id="nRc.2.0.1.t16529-RA">
    <property type="protein sequence ID" value="nRc.2.0.1.t16529-RA"/>
    <property type="gene ID" value="nRc.2.0.1.g16529"/>
</dbReference>
<dbReference type="AlphaFoldDB" id="A0A915IT31"/>
<proteinExistence type="predicted"/>
<name>A0A915IT31_ROMCU</name>
<evidence type="ECO:0000313" key="2">
    <source>
        <dbReference type="WBParaSite" id="nRc.2.0.1.t16529-RA"/>
    </source>
</evidence>
<keyword evidence="1" id="KW-1185">Reference proteome</keyword>
<organism evidence="1 2">
    <name type="scientific">Romanomermis culicivorax</name>
    <name type="common">Nematode worm</name>
    <dbReference type="NCBI Taxonomy" id="13658"/>
    <lineage>
        <taxon>Eukaryota</taxon>
        <taxon>Metazoa</taxon>
        <taxon>Ecdysozoa</taxon>
        <taxon>Nematoda</taxon>
        <taxon>Enoplea</taxon>
        <taxon>Dorylaimia</taxon>
        <taxon>Mermithida</taxon>
        <taxon>Mermithoidea</taxon>
        <taxon>Mermithidae</taxon>
        <taxon>Romanomermis</taxon>
    </lineage>
</organism>